<evidence type="ECO:0000313" key="4">
    <source>
        <dbReference type="Proteomes" id="UP000604117"/>
    </source>
</evidence>
<accession>A0ABQ4CL28</accession>
<dbReference type="PANTHER" id="PTHR33393:SF13">
    <property type="entry name" value="PGA BIOSYNTHESIS PROTEIN CAPA"/>
    <property type="match status" value="1"/>
</dbReference>
<keyword evidence="4" id="KW-1185">Reference proteome</keyword>
<dbReference type="SUPFAM" id="SSF56300">
    <property type="entry name" value="Metallo-dependent phosphatases"/>
    <property type="match status" value="1"/>
</dbReference>
<dbReference type="EMBL" id="BONE01000008">
    <property type="protein sequence ID" value="GIF71985.1"/>
    <property type="molecule type" value="Genomic_DNA"/>
</dbReference>
<comment type="caution">
    <text evidence="3">The sequence shown here is derived from an EMBL/GenBank/DDBJ whole genome shotgun (WGS) entry which is preliminary data.</text>
</comment>
<dbReference type="InterPro" id="IPR052169">
    <property type="entry name" value="CW_Biosynth-Accessory"/>
</dbReference>
<dbReference type="SMART" id="SM00854">
    <property type="entry name" value="PGA_cap"/>
    <property type="match status" value="1"/>
</dbReference>
<feature type="domain" description="Capsule synthesis protein CapA" evidence="2">
    <location>
        <begin position="47"/>
        <end position="293"/>
    </location>
</feature>
<dbReference type="CDD" id="cd07381">
    <property type="entry name" value="MPP_CapA"/>
    <property type="match status" value="1"/>
</dbReference>
<comment type="similarity">
    <text evidence="1">Belongs to the CapA family.</text>
</comment>
<protein>
    <submittedName>
        <fullName evidence="3">Poly-gamma-glutamate biosynthesis protein</fullName>
    </submittedName>
</protein>
<name>A0ABQ4CL28_9ACTN</name>
<proteinExistence type="inferred from homology"/>
<dbReference type="Gene3D" id="3.60.21.10">
    <property type="match status" value="1"/>
</dbReference>
<sequence length="379" mass="39652">MRALVASIVPAVLVVSLAWFVPVSALAGLLPVGLGGARDGSAADSITIAAAGDLLVHPELTAQAAADAGRPGAYDFTRVLAGVAPRIRTADLGICHMETPLAEEGGPFTGYPIFSVPPSLADAAAWAGFDTCSTASNHSLDTGTEGIARTLANLDRVGIRHAGTARSAAEGMKPTILTVRGVKVAHLSYTFSFNGLLRAPGQEWSANLLSTSSVLGAARQARAAGAEIVVASLHWGTEYQNEPDEAQLETARELLASPDIDLIVGHHAHVVQPFEKIGDKWVAYGLGNLTTRFPDGSPENTQDAVIASFTFERTGSGRWVATSATAVPTFMRYEPAARVVDLPAAQRAGADWARVHERISGYLDLRGAREAGLRIDGSS</sequence>
<dbReference type="Proteomes" id="UP000604117">
    <property type="component" value="Unassembled WGS sequence"/>
</dbReference>
<dbReference type="InterPro" id="IPR029052">
    <property type="entry name" value="Metallo-depent_PP-like"/>
</dbReference>
<reference evidence="3 4" key="1">
    <citation type="submission" date="2021-01" db="EMBL/GenBank/DDBJ databases">
        <title>Whole genome shotgun sequence of Asanoa siamensis NBRC 107932.</title>
        <authorList>
            <person name="Komaki H."/>
            <person name="Tamura T."/>
        </authorList>
    </citation>
    <scope>NUCLEOTIDE SEQUENCE [LARGE SCALE GENOMIC DNA]</scope>
    <source>
        <strain evidence="3 4">NBRC 107932</strain>
    </source>
</reference>
<evidence type="ECO:0000256" key="1">
    <source>
        <dbReference type="ARBA" id="ARBA00005662"/>
    </source>
</evidence>
<evidence type="ECO:0000259" key="2">
    <source>
        <dbReference type="SMART" id="SM00854"/>
    </source>
</evidence>
<dbReference type="PANTHER" id="PTHR33393">
    <property type="entry name" value="POLYGLUTAMINE SYNTHESIS ACCESSORY PROTEIN RV0574C-RELATED"/>
    <property type="match status" value="1"/>
</dbReference>
<dbReference type="Pfam" id="PF09587">
    <property type="entry name" value="PGA_cap"/>
    <property type="match status" value="1"/>
</dbReference>
<dbReference type="InterPro" id="IPR019079">
    <property type="entry name" value="Capsule_synth_CapA"/>
</dbReference>
<organism evidence="3 4">
    <name type="scientific">Asanoa siamensis</name>
    <dbReference type="NCBI Taxonomy" id="926357"/>
    <lineage>
        <taxon>Bacteria</taxon>
        <taxon>Bacillati</taxon>
        <taxon>Actinomycetota</taxon>
        <taxon>Actinomycetes</taxon>
        <taxon>Micromonosporales</taxon>
        <taxon>Micromonosporaceae</taxon>
        <taxon>Asanoa</taxon>
    </lineage>
</organism>
<gene>
    <name evidence="3" type="primary">pgsA_1</name>
    <name evidence="3" type="ORF">Asi02nite_15030</name>
</gene>
<evidence type="ECO:0000313" key="3">
    <source>
        <dbReference type="EMBL" id="GIF71985.1"/>
    </source>
</evidence>